<dbReference type="AlphaFoldDB" id="A0A7J9FE56"/>
<evidence type="ECO:0000313" key="1">
    <source>
        <dbReference type="EMBL" id="MBA0783570.1"/>
    </source>
</evidence>
<keyword evidence="2" id="KW-1185">Reference proteome</keyword>
<gene>
    <name evidence="1" type="ORF">Gotri_001264</name>
</gene>
<reference evidence="1 2" key="1">
    <citation type="journal article" date="2019" name="Genome Biol. Evol.">
        <title>Insights into the evolution of the New World diploid cottons (Gossypium, subgenus Houzingenia) based on genome sequencing.</title>
        <authorList>
            <person name="Grover C.E."/>
            <person name="Arick M.A. 2nd"/>
            <person name="Thrash A."/>
            <person name="Conover J.L."/>
            <person name="Sanders W.S."/>
            <person name="Peterson D.G."/>
            <person name="Frelichowski J.E."/>
            <person name="Scheffler J.A."/>
            <person name="Scheffler B.E."/>
            <person name="Wendel J.F."/>
        </authorList>
    </citation>
    <scope>NUCLEOTIDE SEQUENCE [LARGE SCALE GENOMIC DNA]</scope>
    <source>
        <strain evidence="1">8</strain>
        <tissue evidence="1">Leaf</tissue>
    </source>
</reference>
<organism evidence="1 2">
    <name type="scientific">Gossypium trilobum</name>
    <dbReference type="NCBI Taxonomy" id="34281"/>
    <lineage>
        <taxon>Eukaryota</taxon>
        <taxon>Viridiplantae</taxon>
        <taxon>Streptophyta</taxon>
        <taxon>Embryophyta</taxon>
        <taxon>Tracheophyta</taxon>
        <taxon>Spermatophyta</taxon>
        <taxon>Magnoliopsida</taxon>
        <taxon>eudicotyledons</taxon>
        <taxon>Gunneridae</taxon>
        <taxon>Pentapetalae</taxon>
        <taxon>rosids</taxon>
        <taxon>malvids</taxon>
        <taxon>Malvales</taxon>
        <taxon>Malvaceae</taxon>
        <taxon>Malvoideae</taxon>
        <taxon>Gossypium</taxon>
    </lineage>
</organism>
<sequence>MLQNLDVNENEAFLAFKNGLKSWVRHKLKRGSVQELSKAMIVVESIVKLGLGKDKLEFFEFEERGICRGNHDEDNGDDNGKYAKEAKENNKSVEYFLYGGVHSLWSCLKKFAVEGDDGSNRTPMRLGSTVGRVKAKRAKRNKSITPLTRIHCQNTVSRHYQRL</sequence>
<evidence type="ECO:0000313" key="2">
    <source>
        <dbReference type="Proteomes" id="UP000593568"/>
    </source>
</evidence>
<dbReference type="EMBL" id="JABEZW010000013">
    <property type="protein sequence ID" value="MBA0783570.1"/>
    <property type="molecule type" value="Genomic_DNA"/>
</dbReference>
<name>A0A7J9FE56_9ROSI</name>
<proteinExistence type="predicted"/>
<comment type="caution">
    <text evidence="1">The sequence shown here is derived from an EMBL/GenBank/DDBJ whole genome shotgun (WGS) entry which is preliminary data.</text>
</comment>
<dbReference type="Proteomes" id="UP000593568">
    <property type="component" value="Unassembled WGS sequence"/>
</dbReference>
<protein>
    <submittedName>
        <fullName evidence="1">Uncharacterized protein</fullName>
    </submittedName>
</protein>
<accession>A0A7J9FE56</accession>